<gene>
    <name evidence="1" type="ORF">UFOVP739_10</name>
</gene>
<sequence>MTFPVFASGDVLNASDMNGVGLWLVKSQAVGSGVASVTVTGAFSSDYDNYRIVYGGGTGSTNITLSLKLGASTTGYYSIVNYASYAASTTPLAAGDNNAGQWTYAGYAGANFTQVSLDLINPNKAQWTTYNCASWAGTTIAGTSSGTHQVATAYTDFVLGVNTGTLTGGTIRVYGYRN</sequence>
<protein>
    <submittedName>
        <fullName evidence="1">Uncharacterized protein</fullName>
    </submittedName>
</protein>
<name>A0A6J7X2Y5_9CAUD</name>
<accession>A0A6J7X2Y5</accession>
<dbReference type="EMBL" id="LR798340">
    <property type="protein sequence ID" value="CAB5224812.1"/>
    <property type="molecule type" value="Genomic_DNA"/>
</dbReference>
<organism evidence="1">
    <name type="scientific">uncultured Caudovirales phage</name>
    <dbReference type="NCBI Taxonomy" id="2100421"/>
    <lineage>
        <taxon>Viruses</taxon>
        <taxon>Duplodnaviria</taxon>
        <taxon>Heunggongvirae</taxon>
        <taxon>Uroviricota</taxon>
        <taxon>Caudoviricetes</taxon>
        <taxon>Peduoviridae</taxon>
        <taxon>Maltschvirus</taxon>
        <taxon>Maltschvirus maltsch</taxon>
    </lineage>
</organism>
<evidence type="ECO:0000313" key="1">
    <source>
        <dbReference type="EMBL" id="CAB5224812.1"/>
    </source>
</evidence>
<reference evidence="1" key="1">
    <citation type="submission" date="2020-05" db="EMBL/GenBank/DDBJ databases">
        <authorList>
            <person name="Chiriac C."/>
            <person name="Salcher M."/>
            <person name="Ghai R."/>
            <person name="Kavagutti S V."/>
        </authorList>
    </citation>
    <scope>NUCLEOTIDE SEQUENCE</scope>
</reference>
<proteinExistence type="predicted"/>